<sequence>MELRNPLLIFETPRLFSSFSSFTPQLTIKTSNKKPLHGFRKTPLFPRFLPSSATSVFHVSAHFGRATSRRNSLRKKLLLDHQTVRQNPTPLNPTPDFQNPSSTKQSDVDELKSKLLGESVLLTKLEDWIDQYKKDTEFWGLGSGPIFTVLHDLEGNVKGVTVHEDEILKRLEFEDMEKLNSKVLYAKNLASEMERGENVIPRNSSVAEFVVSDQESSLVSGIHGVILHPGFIPKLSKVGGLVLGGLVVLWAVKKLFVLGNKEVEYTKLEKEMLRRKIKSRKEREVLQKGSVEVVQTSVDPPSVSFQKPKLDRQELRNNIFKAKAATDKLALLDSSGFQSSKSVDVESEIQEIKVMANKARETEGREQSVVGKDEKEVSTTNNEFFNEMQAIEAAEQGKVSYRTVESTYPCEPKDDGVKFLNGVASLDSRVRQVTDASIVQLSKDKQSTEEDLKNMKSTLPLLVKEEVMQSPIIPDNESYIAKSQLSKDKQNTGEDLKNMKSTIPLLVKEEVMQSPVIPDNESYIAKSPSFGKKPRVILSVKEAREFLSTKSNKEFNPEPMVKDVQESVPGLMLPSNKRSGRSTKQITDENNKMFPHAISSGESESMPSENACQHAIQGDKESVHSEENDEECTEEVHQQPPFSSQESTGMIAEQRQSVKMENWIENNFHEVEPVLKKIGDGFRENYMVAREKVGDQLNMHTEITQLCTNEDESELEWMKDDRLREIVFQVRENELAGRDPFYLMDAEEKLAFFQGLENKIEKENEKLSHLHEWLHSNIENLDYGADGISLYDPPEKIVPRWKGPPLEKSPEFLNNYQEQRKALFTGNGGITYPAKTNGQSFLQKSAESPINENLAISSSESDLKRKFSDGDPKDSKIVVEGSDGSVKPGKKSGKEYWQHTKKWSRGFLESYNAETDPEVKSIMKDIGKDLDRWITEKEMQEAADLMTELPERKKKFMEKKLNKLKREMELFGPQAVVSKYQEYAEEKEEDYLWWLDLPHVLCIELYTFENEEQRMGFYALEMAADLELEPKPHHVIAFEDTGDCKNFYYIIQAHMEMLGNGRAFIVPQPPKDAFRQAKANGFGVTVIRKGELELNVDQTLEEVEEQICEIGSKIYHDKMMRERSVDISSLMKGVLGVSGKPTRRRRSKKKLKRPTKNEILSSYTQVRTED</sequence>
<accession>A0A6P5Y0V1</accession>
<dbReference type="KEGG" id="dzi:111287639"/>
<gene>
    <name evidence="3" type="primary">LOC111287639</name>
</gene>
<reference evidence="3" key="1">
    <citation type="submission" date="2025-08" db="UniProtKB">
        <authorList>
            <consortium name="RefSeq"/>
        </authorList>
    </citation>
    <scope>IDENTIFICATION</scope>
    <source>
        <tissue evidence="3">Fruit stalk</tissue>
    </source>
</reference>
<dbReference type="PANTHER" id="PTHR34962">
    <property type="entry name" value="EMBRYO DEFECTIVE 1703-RELATED"/>
    <property type="match status" value="1"/>
</dbReference>
<feature type="compositionally biased region" description="Basic and acidic residues" evidence="1">
    <location>
        <begin position="617"/>
        <end position="626"/>
    </location>
</feature>
<dbReference type="RefSeq" id="XP_022734039.1">
    <property type="nucleotide sequence ID" value="XM_022878304.1"/>
</dbReference>
<proteinExistence type="predicted"/>
<dbReference type="GeneID" id="111287639"/>
<dbReference type="Proteomes" id="UP000515121">
    <property type="component" value="Unplaced"/>
</dbReference>
<dbReference type="OrthoDB" id="611606at2759"/>
<keyword evidence="2" id="KW-1185">Reference proteome</keyword>
<feature type="region of interest" description="Disordered" evidence="1">
    <location>
        <begin position="82"/>
        <end position="109"/>
    </location>
</feature>
<evidence type="ECO:0000313" key="2">
    <source>
        <dbReference type="Proteomes" id="UP000515121"/>
    </source>
</evidence>
<feature type="compositionally biased region" description="Polar residues" evidence="1">
    <location>
        <begin position="600"/>
        <end position="611"/>
    </location>
</feature>
<feature type="region of interest" description="Disordered" evidence="1">
    <location>
        <begin position="1137"/>
        <end position="1170"/>
    </location>
</feature>
<protein>
    <submittedName>
        <fullName evidence="3">Uncharacterized protein LOC111287639 isoform X1</fullName>
    </submittedName>
</protein>
<evidence type="ECO:0000256" key="1">
    <source>
        <dbReference type="SAM" id="MobiDB-lite"/>
    </source>
</evidence>
<dbReference type="PANTHER" id="PTHR34962:SF1">
    <property type="entry name" value="EMBRYO DEFECTIVE 1703-RELATED"/>
    <property type="match status" value="1"/>
</dbReference>
<dbReference type="AlphaFoldDB" id="A0A6P5Y0V1"/>
<feature type="compositionally biased region" description="Polar residues" evidence="1">
    <location>
        <begin position="84"/>
        <end position="105"/>
    </location>
</feature>
<feature type="region of interest" description="Disordered" evidence="1">
    <location>
        <begin position="597"/>
        <end position="648"/>
    </location>
</feature>
<feature type="compositionally biased region" description="Polar residues" evidence="1">
    <location>
        <begin position="1158"/>
        <end position="1170"/>
    </location>
</feature>
<feature type="compositionally biased region" description="Basic residues" evidence="1">
    <location>
        <begin position="1141"/>
        <end position="1154"/>
    </location>
</feature>
<feature type="region of interest" description="Disordered" evidence="1">
    <location>
        <begin position="570"/>
        <end position="589"/>
    </location>
</feature>
<organism evidence="2 3">
    <name type="scientific">Durio zibethinus</name>
    <name type="common">Durian</name>
    <dbReference type="NCBI Taxonomy" id="66656"/>
    <lineage>
        <taxon>Eukaryota</taxon>
        <taxon>Viridiplantae</taxon>
        <taxon>Streptophyta</taxon>
        <taxon>Embryophyta</taxon>
        <taxon>Tracheophyta</taxon>
        <taxon>Spermatophyta</taxon>
        <taxon>Magnoliopsida</taxon>
        <taxon>eudicotyledons</taxon>
        <taxon>Gunneridae</taxon>
        <taxon>Pentapetalae</taxon>
        <taxon>rosids</taxon>
        <taxon>malvids</taxon>
        <taxon>Malvales</taxon>
        <taxon>Malvaceae</taxon>
        <taxon>Helicteroideae</taxon>
        <taxon>Durio</taxon>
    </lineage>
</organism>
<name>A0A6P5Y0V1_DURZI</name>
<evidence type="ECO:0000313" key="3">
    <source>
        <dbReference type="RefSeq" id="XP_022734039.1"/>
    </source>
</evidence>